<dbReference type="OrthoDB" id="8191915at2759"/>
<proteinExistence type="predicted"/>
<dbReference type="PANTHER" id="PTHR46579">
    <property type="entry name" value="F5/8 TYPE C DOMAIN-CONTAINING PROTEIN-RELATED"/>
    <property type="match status" value="1"/>
</dbReference>
<organism evidence="1 2">
    <name type="scientific">Nasonia vitripennis</name>
    <name type="common">Parasitic wasp</name>
    <dbReference type="NCBI Taxonomy" id="7425"/>
    <lineage>
        <taxon>Eukaryota</taxon>
        <taxon>Metazoa</taxon>
        <taxon>Ecdysozoa</taxon>
        <taxon>Arthropoda</taxon>
        <taxon>Hexapoda</taxon>
        <taxon>Insecta</taxon>
        <taxon>Pterygota</taxon>
        <taxon>Neoptera</taxon>
        <taxon>Endopterygota</taxon>
        <taxon>Hymenoptera</taxon>
        <taxon>Apocrita</taxon>
        <taxon>Proctotrupomorpha</taxon>
        <taxon>Chalcidoidea</taxon>
        <taxon>Pteromalidae</taxon>
        <taxon>Pteromalinae</taxon>
        <taxon>Nasonia</taxon>
    </lineage>
</organism>
<dbReference type="InParanoid" id="A0A7M7IWP0"/>
<evidence type="ECO:0000313" key="1">
    <source>
        <dbReference type="EnsemblMetazoa" id="XP_016844429"/>
    </source>
</evidence>
<dbReference type="RefSeq" id="XP_016844429.1">
    <property type="nucleotide sequence ID" value="XM_016988940.3"/>
</dbReference>
<accession>A0A7M7IWP0</accession>
<keyword evidence="2" id="KW-1185">Reference proteome</keyword>
<evidence type="ECO:0000313" key="2">
    <source>
        <dbReference type="Proteomes" id="UP000002358"/>
    </source>
</evidence>
<name>A0A7M7IWP0_NASVI</name>
<sequence length="337" mass="38444">MTNLFKLFNVIFKSPVMPDSRYCVDKLLNPKESAEFHAVYHNCSAYIGKLGEIASVKVCQICQEELKDHPSNTSFFVIIDPSTQIKDLVNFYEDHYDYVISKRISKPGFIEDVYDGKEYRAFVNSLPQEDKYSYLTAVFNTDGAPKFKSSQYSIWPLYLMLNELPKQERMNKLITCGLWFNKKKPDMSVFLSTFVDAMNKLTNEGISCNVKNENKLVKLCVVTCCVDSVARAPIQGLKQFNGKCACNWCLHPGEWAEGSMRYPLLTYSVDCREHEKTVSDMMIATPDNPIDGIKYPSPLINLANFNIISGFIVDYLHCSLEGVASQFTEYHLMSMIT</sequence>
<dbReference type="KEGG" id="nvi:107981965"/>
<dbReference type="Pfam" id="PF02992">
    <property type="entry name" value="Transposase_21"/>
    <property type="match status" value="1"/>
</dbReference>
<dbReference type="EnsemblMetazoa" id="XM_016988940">
    <property type="protein sequence ID" value="XP_016844429"/>
    <property type="gene ID" value="LOC107981965"/>
</dbReference>
<dbReference type="GeneID" id="107981965"/>
<protein>
    <submittedName>
        <fullName evidence="1">Uncharacterized protein</fullName>
    </submittedName>
</protein>
<dbReference type="AlphaFoldDB" id="A0A7M7IWP0"/>
<dbReference type="Proteomes" id="UP000002358">
    <property type="component" value="Chromosome 1"/>
</dbReference>
<reference evidence="1" key="1">
    <citation type="submission" date="2021-01" db="UniProtKB">
        <authorList>
            <consortium name="EnsemblMetazoa"/>
        </authorList>
    </citation>
    <scope>IDENTIFICATION</scope>
</reference>
<dbReference type="PANTHER" id="PTHR46579:SF1">
    <property type="entry name" value="F5_8 TYPE C DOMAIN-CONTAINING PROTEIN"/>
    <property type="match status" value="1"/>
</dbReference>
<dbReference type="InterPro" id="IPR004242">
    <property type="entry name" value="Transposase_21"/>
</dbReference>